<dbReference type="InterPro" id="IPR001810">
    <property type="entry name" value="F-box_dom"/>
</dbReference>
<organism evidence="2 4">
    <name type="scientific">Rhizophagus clarus</name>
    <dbReference type="NCBI Taxonomy" id="94130"/>
    <lineage>
        <taxon>Eukaryota</taxon>
        <taxon>Fungi</taxon>
        <taxon>Fungi incertae sedis</taxon>
        <taxon>Mucoromycota</taxon>
        <taxon>Glomeromycotina</taxon>
        <taxon>Glomeromycetes</taxon>
        <taxon>Glomerales</taxon>
        <taxon>Glomeraceae</taxon>
        <taxon>Rhizophagus</taxon>
    </lineage>
</organism>
<reference evidence="3" key="2">
    <citation type="submission" date="2019-10" db="EMBL/GenBank/DDBJ databases">
        <title>Conservation and host-specific expression of non-tandemly repeated heterogenous ribosome RNA gene in arbuscular mycorrhizal fungi.</title>
        <authorList>
            <person name="Maeda T."/>
            <person name="Kobayashi Y."/>
            <person name="Nakagawa T."/>
            <person name="Ezawa T."/>
            <person name="Yamaguchi K."/>
            <person name="Bino T."/>
            <person name="Nishimoto Y."/>
            <person name="Shigenobu S."/>
            <person name="Kawaguchi M."/>
        </authorList>
    </citation>
    <scope>NUCLEOTIDE SEQUENCE</scope>
    <source>
        <strain evidence="3">HR1</strain>
    </source>
</reference>
<dbReference type="Proteomes" id="UP000247702">
    <property type="component" value="Unassembled WGS sequence"/>
</dbReference>
<dbReference type="EMBL" id="BEXD01002979">
    <property type="protein sequence ID" value="GBB99908.1"/>
    <property type="molecule type" value="Genomic_DNA"/>
</dbReference>
<dbReference type="AlphaFoldDB" id="A0A2Z6S6Z8"/>
<keyword evidence="4" id="KW-1185">Reference proteome</keyword>
<dbReference type="SUPFAM" id="SSF52047">
    <property type="entry name" value="RNI-like"/>
    <property type="match status" value="1"/>
</dbReference>
<comment type="caution">
    <text evidence="2">The sequence shown here is derived from an EMBL/GenBank/DDBJ whole genome shotgun (WGS) entry which is preliminary data.</text>
</comment>
<dbReference type="EMBL" id="BLAL01000020">
    <property type="protein sequence ID" value="GES76424.1"/>
    <property type="molecule type" value="Genomic_DNA"/>
</dbReference>
<protein>
    <recommendedName>
        <fullName evidence="1">F-box domain-containing protein</fullName>
    </recommendedName>
</protein>
<evidence type="ECO:0000313" key="4">
    <source>
        <dbReference type="Proteomes" id="UP000247702"/>
    </source>
</evidence>
<name>A0A2Z6S6Z8_9GLOM</name>
<feature type="domain" description="F-box" evidence="1">
    <location>
        <begin position="2"/>
        <end position="45"/>
    </location>
</feature>
<dbReference type="InterPro" id="IPR036047">
    <property type="entry name" value="F-box-like_dom_sf"/>
</dbReference>
<dbReference type="SUPFAM" id="SSF81383">
    <property type="entry name" value="F-box domain"/>
    <property type="match status" value="1"/>
</dbReference>
<reference evidence="2 4" key="1">
    <citation type="submission" date="2017-11" db="EMBL/GenBank/DDBJ databases">
        <title>The genome of Rhizophagus clarus HR1 reveals common genetic basis of auxotrophy among arbuscular mycorrhizal fungi.</title>
        <authorList>
            <person name="Kobayashi Y."/>
        </authorList>
    </citation>
    <scope>NUCLEOTIDE SEQUENCE [LARGE SCALE GENOMIC DNA]</scope>
    <source>
        <strain evidence="2 4">HR1</strain>
    </source>
</reference>
<dbReference type="Gene3D" id="3.80.10.10">
    <property type="entry name" value="Ribonuclease Inhibitor"/>
    <property type="match status" value="1"/>
</dbReference>
<proteinExistence type="predicted"/>
<dbReference type="Proteomes" id="UP000615446">
    <property type="component" value="Unassembled WGS sequence"/>
</dbReference>
<dbReference type="InterPro" id="IPR032675">
    <property type="entry name" value="LRR_dom_sf"/>
</dbReference>
<dbReference type="Pfam" id="PF12937">
    <property type="entry name" value="F-box-like"/>
    <property type="match status" value="1"/>
</dbReference>
<gene>
    <name evidence="3" type="ORF">RCL2_000382900</name>
    <name evidence="2" type="ORF">RclHR1_03680003</name>
</gene>
<accession>A0A2Z6S6Z8</accession>
<dbReference type="OrthoDB" id="1107553at2759"/>
<evidence type="ECO:0000259" key="1">
    <source>
        <dbReference type="Pfam" id="PF12937"/>
    </source>
</evidence>
<evidence type="ECO:0000313" key="2">
    <source>
        <dbReference type="EMBL" id="GBB99908.1"/>
    </source>
</evidence>
<evidence type="ECO:0000313" key="3">
    <source>
        <dbReference type="EMBL" id="GES76424.1"/>
    </source>
</evidence>
<sequence length="492" mass="57467">MPQLPADCLSEILEYLADDKPTLQSCILVNRLWCEISVRILWRNVWNYSTKNFRTLVAHLPNESKEVLHKNGIYISTPTFKFPIFNYASFCKVLLIEQVYYKLWFLLKTQQSVLSQNLKVSTNITAQEIIKLFLKQVPSLKRLKISKIWQFSSWQTPDTNFIFHPKAKDCLKNLSELHCTSSISPAFFYQLSQISYNIIKLNITIKNDVPNELVNLISSQKRLKCANVGMYNVSTDFTNLLLRKLPNTLTKLNLYGRIDIVSLSSINNLTNLRILQLKFVYCKWFKNFEILENIIFSQLQILKIFSACPKCESLIKFLKNNGKNLREFYFCEDSGYSNNSLNLAIASFCPALKRLSTGIKNDELRTFEIILGGCQYLEGIKIWCGDSYLNDKEALEAVMKYSKNISEIVLDYQDDVQTRMLPEDLESIFTRNILQRRSFLLVVNNYFDITNGLDKDEENMRIIRKYVKLGVIKRFRVTSHDNFTFNFFYKVI</sequence>